<dbReference type="Gene3D" id="3.40.50.11090">
    <property type="match status" value="1"/>
</dbReference>
<dbReference type="AlphaFoldDB" id="A0A6C0KQ00"/>
<name>A0A6C0KQ00_9ZZZZ</name>
<protein>
    <submittedName>
        <fullName evidence="1">Uncharacterized protein</fullName>
    </submittedName>
</protein>
<proteinExistence type="predicted"/>
<organism evidence="1">
    <name type="scientific">viral metagenome</name>
    <dbReference type="NCBI Taxonomy" id="1070528"/>
    <lineage>
        <taxon>unclassified sequences</taxon>
        <taxon>metagenomes</taxon>
        <taxon>organismal metagenomes</taxon>
    </lineage>
</organism>
<dbReference type="EMBL" id="MN740946">
    <property type="protein sequence ID" value="QHU19261.1"/>
    <property type="molecule type" value="Genomic_DNA"/>
</dbReference>
<accession>A0A6C0KQ00</accession>
<reference evidence="1" key="1">
    <citation type="journal article" date="2020" name="Nature">
        <title>Giant virus diversity and host interactions through global metagenomics.</title>
        <authorList>
            <person name="Schulz F."/>
            <person name="Roux S."/>
            <person name="Paez-Espino D."/>
            <person name="Jungbluth S."/>
            <person name="Walsh D.A."/>
            <person name="Denef V.J."/>
            <person name="McMahon K.D."/>
            <person name="Konstantinidis K.T."/>
            <person name="Eloe-Fadrosh E.A."/>
            <person name="Kyrpides N.C."/>
            <person name="Woyke T."/>
        </authorList>
    </citation>
    <scope>NUCLEOTIDE SEQUENCE</scope>
    <source>
        <strain evidence="1">GVMAG-S-3300013014-104</strain>
    </source>
</reference>
<evidence type="ECO:0000313" key="1">
    <source>
        <dbReference type="EMBL" id="QHU19261.1"/>
    </source>
</evidence>
<sequence length="274" mass="32801">MFYFQSPSSNYFNKIWYKNTYELFDIDDNDLMSHYFNIGSKLNYNPSLYFNTVWYKNTYNIPDYINPLEHFCAQLAKKNNNLKPNEQCKFFITNGYWNSDCVYVNIKNDFIPLKKEKKRINLLLPALSFSAGPQTIYIFANLLYENNYNVRIISVYAPINNNFRETILDKVKFNNNIEIESLYSNDIKISYDDIFIASAWWTVFPLKFILGYLTNKKFFWFIQENELLLHCADETYAKAIECYNMNYYSFINTSILFDDLKKIIFLNLVIMTIF</sequence>